<organism evidence="2 3">
    <name type="scientific">Candidatus Nitronauta litoralis</name>
    <dbReference type="NCBI Taxonomy" id="2705533"/>
    <lineage>
        <taxon>Bacteria</taxon>
        <taxon>Pseudomonadati</taxon>
        <taxon>Nitrospinota/Tectimicrobiota group</taxon>
        <taxon>Nitrospinota</taxon>
        <taxon>Nitrospinia</taxon>
        <taxon>Nitrospinales</taxon>
        <taxon>Nitrospinaceae</taxon>
        <taxon>Candidatus Nitronauta</taxon>
    </lineage>
</organism>
<protein>
    <submittedName>
        <fullName evidence="2">DUF3365 domain-containing protein</fullName>
    </submittedName>
</protein>
<dbReference type="KEGG" id="nli:G3M70_10805"/>
<reference evidence="2 3" key="1">
    <citation type="submission" date="2020-02" db="EMBL/GenBank/DDBJ databases">
        <title>Genomic and physiological characterization of two novel Nitrospinaceae genera.</title>
        <authorList>
            <person name="Mueller A.J."/>
            <person name="Jung M.-Y."/>
            <person name="Strachan C.R."/>
            <person name="Herbold C.W."/>
            <person name="Kirkegaard R.H."/>
            <person name="Daims H."/>
        </authorList>
    </citation>
    <scope>NUCLEOTIDE SEQUENCE [LARGE SCALE GENOMIC DNA]</scope>
    <source>
        <strain evidence="2">EB</strain>
    </source>
</reference>
<dbReference type="InterPro" id="IPR021796">
    <property type="entry name" value="Tll0287-like_dom"/>
</dbReference>
<name>A0A7T0BXI3_9BACT</name>
<gene>
    <name evidence="2" type="ORF">G3M70_10805</name>
</gene>
<proteinExistence type="predicted"/>
<dbReference type="Proteomes" id="UP000594688">
    <property type="component" value="Chromosome"/>
</dbReference>
<evidence type="ECO:0000313" key="2">
    <source>
        <dbReference type="EMBL" id="QPJ62332.1"/>
    </source>
</evidence>
<accession>A0A7T0BXI3</accession>
<evidence type="ECO:0000313" key="3">
    <source>
        <dbReference type="Proteomes" id="UP000594688"/>
    </source>
</evidence>
<sequence>MLQFQPCLSWADSFPEEQRVDAELLADAVRVAEEIDALRSTLAASLDPEEMEVNKETFALVCKPVGMRAKRIANQKDWEFLQLAIKYRNPKNKADPQAVKATNLFKRYPELRGFWANDTRPGKMAFRYFRRITIEPACLACHGEKEKRPEFIKKKYLEDRAFGFSPDDLRGVYSISFKVKK</sequence>
<dbReference type="AlphaFoldDB" id="A0A7T0BXI3"/>
<dbReference type="Pfam" id="PF11845">
    <property type="entry name" value="Tll0287-like"/>
    <property type="match status" value="1"/>
</dbReference>
<dbReference type="EMBL" id="CP048685">
    <property type="protein sequence ID" value="QPJ62332.1"/>
    <property type="molecule type" value="Genomic_DNA"/>
</dbReference>
<evidence type="ECO:0000259" key="1">
    <source>
        <dbReference type="Pfam" id="PF11845"/>
    </source>
</evidence>
<feature type="domain" description="Tll0287-like" evidence="1">
    <location>
        <begin position="18"/>
        <end position="177"/>
    </location>
</feature>